<dbReference type="RefSeq" id="XP_053580375.1">
    <property type="nucleotide sequence ID" value="XM_053736809.1"/>
</dbReference>
<accession>A0A6A5G5P4</accession>
<sequence>MKAGSKVLLGLSILFFIVGLSCFGIGLYSSLPNVKFDLLFDLEDNLMVHSTIAENRTDFQEALMPLRKFAREQVFKLRNKTGSSMFLLISMFSCFLATLIFIAIMKLCYVMENSKSTGFTKYRKDNVQINEGNLVAELVRKEIDKYQFVAESTIETDGEADDAVLVGYKQSSRVQQVQRGGTEAGAFFGDPNEY</sequence>
<feature type="transmembrane region" description="Helical" evidence="1">
    <location>
        <begin position="85"/>
        <end position="105"/>
    </location>
</feature>
<keyword evidence="1" id="KW-0472">Membrane</keyword>
<protein>
    <submittedName>
        <fullName evidence="2">Uncharacterized protein</fullName>
    </submittedName>
</protein>
<dbReference type="KEGG" id="crq:GCK72_026288"/>
<gene>
    <name evidence="2" type="ORF">GCK72_026288</name>
</gene>
<proteinExistence type="predicted"/>
<evidence type="ECO:0000256" key="1">
    <source>
        <dbReference type="SAM" id="Phobius"/>
    </source>
</evidence>
<feature type="transmembrane region" description="Helical" evidence="1">
    <location>
        <begin position="7"/>
        <end position="28"/>
    </location>
</feature>
<evidence type="ECO:0000313" key="2">
    <source>
        <dbReference type="EMBL" id="KAF1749819.1"/>
    </source>
</evidence>
<keyword evidence="1" id="KW-0812">Transmembrane</keyword>
<reference evidence="2 3" key="1">
    <citation type="submission" date="2019-12" db="EMBL/GenBank/DDBJ databases">
        <title>Chromosome-level assembly of the Caenorhabditis remanei genome.</title>
        <authorList>
            <person name="Teterina A.A."/>
            <person name="Willis J.H."/>
            <person name="Phillips P.C."/>
        </authorList>
    </citation>
    <scope>NUCLEOTIDE SEQUENCE [LARGE SCALE GENOMIC DNA]</scope>
    <source>
        <strain evidence="2 3">PX506</strain>
        <tissue evidence="2">Whole organism</tissue>
    </source>
</reference>
<comment type="caution">
    <text evidence="2">The sequence shown here is derived from an EMBL/GenBank/DDBJ whole genome shotgun (WGS) entry which is preliminary data.</text>
</comment>
<dbReference type="CTD" id="78778130"/>
<dbReference type="EMBL" id="WUAV01000006">
    <property type="protein sequence ID" value="KAF1749819.1"/>
    <property type="molecule type" value="Genomic_DNA"/>
</dbReference>
<dbReference type="Proteomes" id="UP000483820">
    <property type="component" value="Chromosome X"/>
</dbReference>
<dbReference type="PROSITE" id="PS51257">
    <property type="entry name" value="PROKAR_LIPOPROTEIN"/>
    <property type="match status" value="1"/>
</dbReference>
<evidence type="ECO:0000313" key="3">
    <source>
        <dbReference type="Proteomes" id="UP000483820"/>
    </source>
</evidence>
<keyword evidence="1" id="KW-1133">Transmembrane helix</keyword>
<dbReference type="AlphaFoldDB" id="A0A6A5G5P4"/>
<name>A0A6A5G5P4_CAERE</name>
<dbReference type="GeneID" id="78778130"/>
<organism evidence="2 3">
    <name type="scientific">Caenorhabditis remanei</name>
    <name type="common">Caenorhabditis vulgaris</name>
    <dbReference type="NCBI Taxonomy" id="31234"/>
    <lineage>
        <taxon>Eukaryota</taxon>
        <taxon>Metazoa</taxon>
        <taxon>Ecdysozoa</taxon>
        <taxon>Nematoda</taxon>
        <taxon>Chromadorea</taxon>
        <taxon>Rhabditida</taxon>
        <taxon>Rhabditina</taxon>
        <taxon>Rhabditomorpha</taxon>
        <taxon>Rhabditoidea</taxon>
        <taxon>Rhabditidae</taxon>
        <taxon>Peloderinae</taxon>
        <taxon>Caenorhabditis</taxon>
    </lineage>
</organism>